<dbReference type="AlphaFoldDB" id="A0A9W8TMB2"/>
<sequence>MCQDIQQVSFTCGHQTKFWWLKSRFCLFTSNEKAGFHVTYMSFARNSEKCMKCKIGKNIYEQGRVMKRADFRQAVEEQYKTTPDFSQEQSAKNFEAEARQAQSGLTNEKIAELQNQIKARIVEILNTETIKAGGKIVLLRTILGLPEIFDRKELVTLFGENYFRKADKERQLERSEKTKLFSMARSAGFERTLQASLKF</sequence>
<gene>
    <name evidence="1" type="ORF">NPX13_g5519</name>
</gene>
<dbReference type="VEuPathDB" id="FungiDB:F4678DRAFT_477797"/>
<dbReference type="Proteomes" id="UP001148614">
    <property type="component" value="Unassembled WGS sequence"/>
</dbReference>
<keyword evidence="2" id="KW-1185">Reference proteome</keyword>
<dbReference type="EMBL" id="JANPWZ010000875">
    <property type="protein sequence ID" value="KAJ3571030.1"/>
    <property type="molecule type" value="Genomic_DNA"/>
</dbReference>
<comment type="caution">
    <text evidence="1">The sequence shown here is derived from an EMBL/GenBank/DDBJ whole genome shotgun (WGS) entry which is preliminary data.</text>
</comment>
<evidence type="ECO:0000313" key="2">
    <source>
        <dbReference type="Proteomes" id="UP001148614"/>
    </source>
</evidence>
<reference evidence="1" key="1">
    <citation type="submission" date="2022-07" db="EMBL/GenBank/DDBJ databases">
        <title>Genome Sequence of Xylaria arbuscula.</title>
        <authorList>
            <person name="Buettner E."/>
        </authorList>
    </citation>
    <scope>NUCLEOTIDE SEQUENCE</scope>
    <source>
        <strain evidence="1">VT107</strain>
    </source>
</reference>
<protein>
    <submittedName>
        <fullName evidence="1">Uncharacterized protein</fullName>
    </submittedName>
</protein>
<accession>A0A9W8TMB2</accession>
<proteinExistence type="predicted"/>
<name>A0A9W8TMB2_9PEZI</name>
<evidence type="ECO:0000313" key="1">
    <source>
        <dbReference type="EMBL" id="KAJ3571030.1"/>
    </source>
</evidence>
<organism evidence="1 2">
    <name type="scientific">Xylaria arbuscula</name>
    <dbReference type="NCBI Taxonomy" id="114810"/>
    <lineage>
        <taxon>Eukaryota</taxon>
        <taxon>Fungi</taxon>
        <taxon>Dikarya</taxon>
        <taxon>Ascomycota</taxon>
        <taxon>Pezizomycotina</taxon>
        <taxon>Sordariomycetes</taxon>
        <taxon>Xylariomycetidae</taxon>
        <taxon>Xylariales</taxon>
        <taxon>Xylariaceae</taxon>
        <taxon>Xylaria</taxon>
    </lineage>
</organism>